<dbReference type="EMBL" id="CP002772">
    <property type="protein sequence ID" value="AEG18423.1"/>
    <property type="molecule type" value="Genomic_DNA"/>
</dbReference>
<keyword evidence="1" id="KW-0732">Signal</keyword>
<feature type="domain" description="SbsA Ig-like" evidence="2">
    <location>
        <begin position="5"/>
        <end position="102"/>
    </location>
</feature>
<dbReference type="AlphaFoldDB" id="F6D789"/>
<proteinExistence type="predicted"/>
<dbReference type="GeneID" id="10668914"/>
<evidence type="ECO:0000313" key="4">
    <source>
        <dbReference type="Proteomes" id="UP000009231"/>
    </source>
</evidence>
<dbReference type="InterPro" id="IPR014755">
    <property type="entry name" value="Cu-Rt/internalin_Ig-like"/>
</dbReference>
<gene>
    <name evidence="3" type="ordered locus">MSWAN_1409</name>
</gene>
<dbReference type="Proteomes" id="UP000009231">
    <property type="component" value="Chromosome"/>
</dbReference>
<keyword evidence="4" id="KW-1185">Reference proteome</keyword>
<feature type="domain" description="SbsA Ig-like" evidence="2">
    <location>
        <begin position="205"/>
        <end position="299"/>
    </location>
</feature>
<name>F6D789_METPW</name>
<reference evidence="3 4" key="1">
    <citation type="journal article" date="2014" name="Int. J. Syst. Evol. Microbiol.">
        <title>Methanobacterium paludis sp. nov. and a novel strain of Methanobacterium lacus isolated from northern peatlands.</title>
        <authorList>
            <person name="Cadillo-Quiroz H."/>
            <person name="Brauer S.L."/>
            <person name="Goodson N."/>
            <person name="Yavitt J.B."/>
            <person name="Zinder S.H."/>
        </authorList>
    </citation>
    <scope>NUCLEOTIDE SEQUENCE [LARGE SCALE GENOMIC DNA]</scope>
    <source>
        <strain evidence="4">DSM 25820 / JCM 18151 / SWAN1</strain>
    </source>
</reference>
<feature type="domain" description="SbsA Ig-like" evidence="2">
    <location>
        <begin position="104"/>
        <end position="203"/>
    </location>
</feature>
<dbReference type="eggNOG" id="arCOG02165">
    <property type="taxonomic scope" value="Archaea"/>
</dbReference>
<organism evidence="3 4">
    <name type="scientific">Methanobacterium paludis (strain DSM 25820 / JCM 18151 / SWAN1)</name>
    <dbReference type="NCBI Taxonomy" id="868131"/>
    <lineage>
        <taxon>Archaea</taxon>
        <taxon>Methanobacteriati</taxon>
        <taxon>Methanobacteriota</taxon>
        <taxon>Methanomada group</taxon>
        <taxon>Methanobacteria</taxon>
        <taxon>Methanobacteriales</taxon>
        <taxon>Methanobacteriaceae</taxon>
        <taxon>Methanobacterium</taxon>
    </lineage>
</organism>
<evidence type="ECO:0000256" key="1">
    <source>
        <dbReference type="ARBA" id="ARBA00022729"/>
    </source>
</evidence>
<sequence>MTFSTAPTVKSVDPANNAVNVALDKVIKVTFSESIKAGTGWIELVTSNGTVVPSSWSISGNILTVTLNSTLTKGVNYLLLIHTGSVTDLEGNKVAGYVSRFTGDVVAPAVKSVDPANNAVNVAHDKVIKVTFSESIKAGNGWIELVTSNGTAVPSNWSISGNVLTITLNSTLSKGVNYLLLVHTGSVTDLAGNSAKGYVSRFTADTIAPTVKSVDPGNNNINVASKVTFSESIKAGTGWIELVNSNGTLVPSTWSINGNVLTVTPTGVLSKGVEYTLLIHTGSVADLAGNNVSGYVSRFITSTA</sequence>
<dbReference type="RefSeq" id="WP_013825924.1">
    <property type="nucleotide sequence ID" value="NC_015574.1"/>
</dbReference>
<dbReference type="Pfam" id="PF13205">
    <property type="entry name" value="Big_5"/>
    <property type="match status" value="3"/>
</dbReference>
<protein>
    <submittedName>
        <fullName evidence="3">Peptidase C1A papain</fullName>
    </submittedName>
</protein>
<dbReference type="HOGENOM" id="CLU_914028_0_0_2"/>
<evidence type="ECO:0000313" key="3">
    <source>
        <dbReference type="EMBL" id="AEG18423.1"/>
    </source>
</evidence>
<dbReference type="InterPro" id="IPR032812">
    <property type="entry name" value="SbsA_Ig"/>
</dbReference>
<dbReference type="Gene3D" id="2.60.40.1220">
    <property type="match status" value="3"/>
</dbReference>
<dbReference type="KEGG" id="mew:MSWAN_1409"/>
<accession>F6D789</accession>
<evidence type="ECO:0000259" key="2">
    <source>
        <dbReference type="Pfam" id="PF13205"/>
    </source>
</evidence>